<evidence type="ECO:0000313" key="2">
    <source>
        <dbReference type="EMBL" id="MYZ47141.1"/>
    </source>
</evidence>
<gene>
    <name evidence="2" type="ORF">E4O86_05375</name>
</gene>
<reference evidence="2" key="1">
    <citation type="submission" date="2019-03" db="EMBL/GenBank/DDBJ databases">
        <title>Afifella sp. nov., isolated from activated sludge.</title>
        <authorList>
            <person name="Li Q."/>
            <person name="Liu Y."/>
        </authorList>
    </citation>
    <scope>NUCLEOTIDE SEQUENCE</scope>
    <source>
        <strain evidence="2">L72</strain>
    </source>
</reference>
<feature type="chain" id="PRO_5038019199" description="DUF4198 domain-containing protein" evidence="1">
    <location>
        <begin position="24"/>
        <end position="240"/>
    </location>
</feature>
<dbReference type="OrthoDB" id="6359379at2"/>
<dbReference type="Proteomes" id="UP000773614">
    <property type="component" value="Unassembled WGS sequence"/>
</dbReference>
<dbReference type="RefSeq" id="WP_161139490.1">
    <property type="nucleotide sequence ID" value="NZ_SPKJ01000010.1"/>
</dbReference>
<comment type="caution">
    <text evidence="2">The sequence shown here is derived from an EMBL/GenBank/DDBJ whole genome shotgun (WGS) entry which is preliminary data.</text>
</comment>
<keyword evidence="1" id="KW-0732">Signal</keyword>
<evidence type="ECO:0000256" key="1">
    <source>
        <dbReference type="SAM" id="SignalP"/>
    </source>
</evidence>
<dbReference type="EMBL" id="SPKJ01000010">
    <property type="protein sequence ID" value="MYZ47141.1"/>
    <property type="molecule type" value="Genomic_DNA"/>
</dbReference>
<proteinExistence type="predicted"/>
<organism evidence="2 3">
    <name type="scientific">Propylenella binzhouense</name>
    <dbReference type="NCBI Taxonomy" id="2555902"/>
    <lineage>
        <taxon>Bacteria</taxon>
        <taxon>Pseudomonadati</taxon>
        <taxon>Pseudomonadota</taxon>
        <taxon>Alphaproteobacteria</taxon>
        <taxon>Hyphomicrobiales</taxon>
        <taxon>Propylenellaceae</taxon>
        <taxon>Propylenella</taxon>
    </lineage>
</organism>
<accession>A0A964T289</accession>
<sequence>MLSRFLAHVLVAATVLASGGASAEEAVVPLAAPDAGFVERLGGAKISAQFVVGARLGHHAKPFAPEQVAAYLGDRSIGDSLCARVTTRDGRYWALNRYDASRVSAGSARLAFPSHHLDALRAYEGEDVLVRASLVKDCEAGEPGVLLPARGDASPEGPRTLFVYLNVGDMRARAKLSGTDGAALAATACEPTRDGIAVSYTRICAIELPAAIGPGLYTLALERRGLVGKAAVDTLRIWLP</sequence>
<keyword evidence="3" id="KW-1185">Reference proteome</keyword>
<name>A0A964T289_9HYPH</name>
<feature type="signal peptide" evidence="1">
    <location>
        <begin position="1"/>
        <end position="23"/>
    </location>
</feature>
<evidence type="ECO:0008006" key="4">
    <source>
        <dbReference type="Google" id="ProtNLM"/>
    </source>
</evidence>
<dbReference type="AlphaFoldDB" id="A0A964T289"/>
<protein>
    <recommendedName>
        <fullName evidence="4">DUF4198 domain-containing protein</fullName>
    </recommendedName>
</protein>
<evidence type="ECO:0000313" key="3">
    <source>
        <dbReference type="Proteomes" id="UP000773614"/>
    </source>
</evidence>